<organism evidence="1 2">
    <name type="scientific">Acaulospora morrowiae</name>
    <dbReference type="NCBI Taxonomy" id="94023"/>
    <lineage>
        <taxon>Eukaryota</taxon>
        <taxon>Fungi</taxon>
        <taxon>Fungi incertae sedis</taxon>
        <taxon>Mucoromycota</taxon>
        <taxon>Glomeromycotina</taxon>
        <taxon>Glomeromycetes</taxon>
        <taxon>Diversisporales</taxon>
        <taxon>Acaulosporaceae</taxon>
        <taxon>Acaulospora</taxon>
    </lineage>
</organism>
<keyword evidence="2" id="KW-1185">Reference proteome</keyword>
<name>A0A9N9BPW5_9GLOM</name>
<proteinExistence type="predicted"/>
<sequence>RPFILMMAYDKNMVEWSIEKLPTVVYDEIVWEDIPHDDQVILGGFVGVKFEICDDGEIQNNGIATAT</sequence>
<gene>
    <name evidence="1" type="ORF">AMORRO_LOCUS6584</name>
</gene>
<evidence type="ECO:0000313" key="2">
    <source>
        <dbReference type="Proteomes" id="UP000789342"/>
    </source>
</evidence>
<dbReference type="Proteomes" id="UP000789342">
    <property type="component" value="Unassembled WGS sequence"/>
</dbReference>
<dbReference type="AlphaFoldDB" id="A0A9N9BPW5"/>
<feature type="non-terminal residue" evidence="1">
    <location>
        <position position="1"/>
    </location>
</feature>
<dbReference type="EMBL" id="CAJVPV010004442">
    <property type="protein sequence ID" value="CAG8573527.1"/>
    <property type="molecule type" value="Genomic_DNA"/>
</dbReference>
<protein>
    <submittedName>
        <fullName evidence="1">9993_t:CDS:1</fullName>
    </submittedName>
</protein>
<reference evidence="1" key="1">
    <citation type="submission" date="2021-06" db="EMBL/GenBank/DDBJ databases">
        <authorList>
            <person name="Kallberg Y."/>
            <person name="Tangrot J."/>
            <person name="Rosling A."/>
        </authorList>
    </citation>
    <scope>NUCLEOTIDE SEQUENCE</scope>
    <source>
        <strain evidence="1">CL551</strain>
    </source>
</reference>
<evidence type="ECO:0000313" key="1">
    <source>
        <dbReference type="EMBL" id="CAG8573527.1"/>
    </source>
</evidence>
<accession>A0A9N9BPW5</accession>
<comment type="caution">
    <text evidence="1">The sequence shown here is derived from an EMBL/GenBank/DDBJ whole genome shotgun (WGS) entry which is preliminary data.</text>
</comment>